<proteinExistence type="predicted"/>
<evidence type="ECO:0000313" key="2">
    <source>
        <dbReference type="Proteomes" id="UP000037035"/>
    </source>
</evidence>
<dbReference type="Proteomes" id="UP000037035">
    <property type="component" value="Unassembled WGS sequence"/>
</dbReference>
<dbReference type="VEuPathDB" id="FungiDB:VP01_2629g2"/>
<reference evidence="1 2" key="1">
    <citation type="submission" date="2015-08" db="EMBL/GenBank/DDBJ databases">
        <title>Next Generation Sequencing and Analysis of the Genome of Puccinia sorghi L Schw, the Causal Agent of Maize Common Rust.</title>
        <authorList>
            <person name="Rochi L."/>
            <person name="Burguener G."/>
            <person name="Darino M."/>
            <person name="Turjanski A."/>
            <person name="Kreff E."/>
            <person name="Dieguez M.J."/>
            <person name="Sacco F."/>
        </authorList>
    </citation>
    <scope>NUCLEOTIDE SEQUENCE [LARGE SCALE GENOMIC DNA]</scope>
    <source>
        <strain evidence="1 2">RO10H11247</strain>
    </source>
</reference>
<keyword evidence="2" id="KW-1185">Reference proteome</keyword>
<sequence length="147" mass="16804">MEQSNECAQTNSLIEPERCFDRMLAFGLKVTVQCRNDNVLLPTNRTYSFLGYESFSDSARFLDNRSHEIFLSRQYSFIMSNFQYNDPNALKREPKSLPMIISADLSIKKRSSMVSITIGQIKMIQPSGPTPTHHAKFHVKTCQVTCS</sequence>
<evidence type="ECO:0000313" key="1">
    <source>
        <dbReference type="EMBL" id="KNZ55624.1"/>
    </source>
</evidence>
<dbReference type="AlphaFoldDB" id="A0A0L6V4F3"/>
<gene>
    <name evidence="1" type="ORF">VP01_2629g2</name>
</gene>
<name>A0A0L6V4F3_9BASI</name>
<protein>
    <submittedName>
        <fullName evidence="1">Uncharacterized protein</fullName>
    </submittedName>
</protein>
<accession>A0A0L6V4F3</accession>
<comment type="caution">
    <text evidence="1">The sequence shown here is derived from an EMBL/GenBank/DDBJ whole genome shotgun (WGS) entry which is preliminary data.</text>
</comment>
<dbReference type="OrthoDB" id="1750639at2759"/>
<organism evidence="1 2">
    <name type="scientific">Puccinia sorghi</name>
    <dbReference type="NCBI Taxonomy" id="27349"/>
    <lineage>
        <taxon>Eukaryota</taxon>
        <taxon>Fungi</taxon>
        <taxon>Dikarya</taxon>
        <taxon>Basidiomycota</taxon>
        <taxon>Pucciniomycotina</taxon>
        <taxon>Pucciniomycetes</taxon>
        <taxon>Pucciniales</taxon>
        <taxon>Pucciniaceae</taxon>
        <taxon>Puccinia</taxon>
    </lineage>
</organism>
<dbReference type="EMBL" id="LAVV01007534">
    <property type="protein sequence ID" value="KNZ55624.1"/>
    <property type="molecule type" value="Genomic_DNA"/>
</dbReference>